<name>A0A7W6BN46_9SPHN</name>
<protein>
    <submittedName>
        <fullName evidence="1">Uncharacterized protein</fullName>
    </submittedName>
</protein>
<gene>
    <name evidence="1" type="ORF">GGR43_002367</name>
</gene>
<comment type="caution">
    <text evidence="1">The sequence shown here is derived from an EMBL/GenBank/DDBJ whole genome shotgun (WGS) entry which is preliminary data.</text>
</comment>
<proteinExistence type="predicted"/>
<evidence type="ECO:0000313" key="2">
    <source>
        <dbReference type="Proteomes" id="UP000571950"/>
    </source>
</evidence>
<reference evidence="1 2" key="1">
    <citation type="submission" date="2020-08" db="EMBL/GenBank/DDBJ databases">
        <title>Genomic Encyclopedia of Type Strains, Phase IV (KMG-IV): sequencing the most valuable type-strain genomes for metagenomic binning, comparative biology and taxonomic classification.</title>
        <authorList>
            <person name="Goeker M."/>
        </authorList>
    </citation>
    <scope>NUCLEOTIDE SEQUENCE [LARGE SCALE GENOMIC DNA]</scope>
    <source>
        <strain evidence="1 2">DSM 26189</strain>
    </source>
</reference>
<dbReference type="RefSeq" id="WP_425502200.1">
    <property type="nucleotide sequence ID" value="NZ_BSPS01000031.1"/>
</dbReference>
<sequence>MVVTLVLQTDSGESWPLRLSEDCICFIGRYRRVENFGPRSGLLHFLPGHIA</sequence>
<dbReference type="Proteomes" id="UP000571950">
    <property type="component" value="Unassembled WGS sequence"/>
</dbReference>
<accession>A0A7W6BN46</accession>
<evidence type="ECO:0000313" key="1">
    <source>
        <dbReference type="EMBL" id="MBB3926647.1"/>
    </source>
</evidence>
<keyword evidence="2" id="KW-1185">Reference proteome</keyword>
<dbReference type="AlphaFoldDB" id="A0A7W6BN46"/>
<organism evidence="1 2">
    <name type="scientific">Sphingobium jiangsuense</name>
    <dbReference type="NCBI Taxonomy" id="870476"/>
    <lineage>
        <taxon>Bacteria</taxon>
        <taxon>Pseudomonadati</taxon>
        <taxon>Pseudomonadota</taxon>
        <taxon>Alphaproteobacteria</taxon>
        <taxon>Sphingomonadales</taxon>
        <taxon>Sphingomonadaceae</taxon>
        <taxon>Sphingobium</taxon>
    </lineage>
</organism>
<dbReference type="EMBL" id="JACIDT010000007">
    <property type="protein sequence ID" value="MBB3926647.1"/>
    <property type="molecule type" value="Genomic_DNA"/>
</dbReference>